<comment type="caution">
    <text evidence="7">The sequence shown here is derived from an EMBL/GenBank/DDBJ whole genome shotgun (WGS) entry which is preliminary data.</text>
</comment>
<reference evidence="7" key="2">
    <citation type="submission" date="2021-04" db="EMBL/GenBank/DDBJ databases">
        <authorList>
            <person name="Gilroy R."/>
        </authorList>
    </citation>
    <scope>NUCLEOTIDE SEQUENCE</scope>
    <source>
        <strain evidence="7">9264</strain>
    </source>
</reference>
<protein>
    <recommendedName>
        <fullName evidence="3 6">Recombination-associated protein RdgC</fullName>
    </recommendedName>
</protein>
<dbReference type="Pfam" id="PF04381">
    <property type="entry name" value="RdgC"/>
    <property type="match status" value="1"/>
</dbReference>
<evidence type="ECO:0000256" key="6">
    <source>
        <dbReference type="HAMAP-Rule" id="MF_00194"/>
    </source>
</evidence>
<evidence type="ECO:0000313" key="7">
    <source>
        <dbReference type="EMBL" id="HJD44096.1"/>
    </source>
</evidence>
<dbReference type="PANTHER" id="PTHR38103">
    <property type="entry name" value="RECOMBINATION-ASSOCIATED PROTEIN RDGC"/>
    <property type="match status" value="1"/>
</dbReference>
<evidence type="ECO:0000256" key="5">
    <source>
        <dbReference type="ARBA" id="ARBA00023172"/>
    </source>
</evidence>
<name>A0A9D2RIN4_9BURK</name>
<dbReference type="GO" id="GO:0003690">
    <property type="term" value="F:double-stranded DNA binding"/>
    <property type="evidence" value="ECO:0007669"/>
    <property type="project" value="TreeGrafter"/>
</dbReference>
<comment type="function">
    <text evidence="6">May be involved in recombination.</text>
</comment>
<organism evidence="7 8">
    <name type="scientific">Candidatus Paenalcaligenes intestinipullorum</name>
    <dbReference type="NCBI Taxonomy" id="2838718"/>
    <lineage>
        <taxon>Bacteria</taxon>
        <taxon>Pseudomonadati</taxon>
        <taxon>Pseudomonadota</taxon>
        <taxon>Betaproteobacteria</taxon>
        <taxon>Burkholderiales</taxon>
        <taxon>Alcaligenaceae</taxon>
        <taxon>Paenalcaligenes</taxon>
    </lineage>
</organism>
<accession>A0A9D2RIN4</accession>
<dbReference type="GO" id="GO:0043590">
    <property type="term" value="C:bacterial nucleoid"/>
    <property type="evidence" value="ECO:0007669"/>
    <property type="project" value="TreeGrafter"/>
</dbReference>
<dbReference type="InterPro" id="IPR007476">
    <property type="entry name" value="RdgC"/>
</dbReference>
<dbReference type="Proteomes" id="UP000823889">
    <property type="component" value="Unassembled WGS sequence"/>
</dbReference>
<evidence type="ECO:0000256" key="3">
    <source>
        <dbReference type="ARBA" id="ARBA00022296"/>
    </source>
</evidence>
<evidence type="ECO:0000256" key="1">
    <source>
        <dbReference type="ARBA" id="ARBA00004453"/>
    </source>
</evidence>
<dbReference type="NCBIfam" id="NF001464">
    <property type="entry name" value="PRK00321.1-5"/>
    <property type="match status" value="1"/>
</dbReference>
<evidence type="ECO:0000256" key="4">
    <source>
        <dbReference type="ARBA" id="ARBA00022490"/>
    </source>
</evidence>
<keyword evidence="5 6" id="KW-0233">DNA recombination</keyword>
<keyword evidence="4 6" id="KW-0963">Cytoplasm</keyword>
<comment type="subcellular location">
    <subcellularLocation>
        <location evidence="1 6">Cytoplasm</location>
        <location evidence="1 6">Nucleoid</location>
    </subcellularLocation>
</comment>
<proteinExistence type="inferred from homology"/>
<evidence type="ECO:0000256" key="2">
    <source>
        <dbReference type="ARBA" id="ARBA00008657"/>
    </source>
</evidence>
<gene>
    <name evidence="6" type="primary">rdgC</name>
    <name evidence="7" type="ORF">H9906_03605</name>
</gene>
<evidence type="ECO:0000313" key="8">
    <source>
        <dbReference type="Proteomes" id="UP000823889"/>
    </source>
</evidence>
<dbReference type="GO" id="GO:0000018">
    <property type="term" value="P:regulation of DNA recombination"/>
    <property type="evidence" value="ECO:0007669"/>
    <property type="project" value="TreeGrafter"/>
</dbReference>
<dbReference type="EMBL" id="DWUQ01000073">
    <property type="protein sequence ID" value="HJD44096.1"/>
    <property type="molecule type" value="Genomic_DNA"/>
</dbReference>
<sequence>MWFKNLRIFRLNPAWKTDTAQLEDVLSQHAFQPGTSQDPSSLGWVPPQENGALVHELNGQLLLSVRFEKKLLPSTVVNQVTRAKAKDLEAEQGYKVGRKQMRELKEDVITELLPKAFSIQRDTSIWIDPINHWLVIDAAAAATADEIMGLIAKTLDPFPVLPLYTEQSPAAAMTAWLVADEAPVNFTIDQDTELRSTSESRAVVRYVRHSVDIEEVRKHIEQGKQCTRLALTWADKLSFVLTDGLEVKRLAPLDILTEQADTALVNEEESFNSDFAIMSAELNQMLNDLVAALGGEKADT</sequence>
<dbReference type="NCBIfam" id="NF001463">
    <property type="entry name" value="PRK00321.1-4"/>
    <property type="match status" value="1"/>
</dbReference>
<dbReference type="HAMAP" id="MF_00194">
    <property type="entry name" value="RdgC"/>
    <property type="match status" value="1"/>
</dbReference>
<dbReference type="GO" id="GO:0006310">
    <property type="term" value="P:DNA recombination"/>
    <property type="evidence" value="ECO:0007669"/>
    <property type="project" value="UniProtKB-UniRule"/>
</dbReference>
<comment type="similarity">
    <text evidence="2 6">Belongs to the RdgC family.</text>
</comment>
<dbReference type="AlphaFoldDB" id="A0A9D2RIN4"/>
<dbReference type="GO" id="GO:0005737">
    <property type="term" value="C:cytoplasm"/>
    <property type="evidence" value="ECO:0007669"/>
    <property type="project" value="UniProtKB-UniRule"/>
</dbReference>
<dbReference type="PANTHER" id="PTHR38103:SF1">
    <property type="entry name" value="RECOMBINATION-ASSOCIATED PROTEIN RDGC"/>
    <property type="match status" value="1"/>
</dbReference>
<reference evidence="7" key="1">
    <citation type="journal article" date="2021" name="PeerJ">
        <title>Extensive microbial diversity within the chicken gut microbiome revealed by metagenomics and culture.</title>
        <authorList>
            <person name="Gilroy R."/>
            <person name="Ravi A."/>
            <person name="Getino M."/>
            <person name="Pursley I."/>
            <person name="Horton D.L."/>
            <person name="Alikhan N.F."/>
            <person name="Baker D."/>
            <person name="Gharbi K."/>
            <person name="Hall N."/>
            <person name="Watson M."/>
            <person name="Adriaenssens E.M."/>
            <person name="Foster-Nyarko E."/>
            <person name="Jarju S."/>
            <person name="Secka A."/>
            <person name="Antonio M."/>
            <person name="Oren A."/>
            <person name="Chaudhuri R.R."/>
            <person name="La Ragione R."/>
            <person name="Hildebrand F."/>
            <person name="Pallen M.J."/>
        </authorList>
    </citation>
    <scope>NUCLEOTIDE SEQUENCE</scope>
    <source>
        <strain evidence="7">9264</strain>
    </source>
</reference>